<evidence type="ECO:0000259" key="2">
    <source>
        <dbReference type="PROSITE" id="PS50011"/>
    </source>
</evidence>
<dbReference type="STRING" id="2282107.A0A286UBC5"/>
<dbReference type="Gene3D" id="1.10.510.10">
    <property type="entry name" value="Transferase(Phosphotransferase) domain 1"/>
    <property type="match status" value="3"/>
</dbReference>
<keyword evidence="4" id="KW-1185">Reference proteome</keyword>
<feature type="compositionally biased region" description="Polar residues" evidence="1">
    <location>
        <begin position="1089"/>
        <end position="1124"/>
    </location>
</feature>
<comment type="caution">
    <text evidence="3">The sequence shown here is derived from an EMBL/GenBank/DDBJ whole genome shotgun (WGS) entry which is preliminary data.</text>
</comment>
<dbReference type="PROSITE" id="PS50011">
    <property type="entry name" value="PROTEIN_KINASE_DOM"/>
    <property type="match status" value="1"/>
</dbReference>
<feature type="region of interest" description="Disordered" evidence="1">
    <location>
        <begin position="2065"/>
        <end position="2089"/>
    </location>
</feature>
<dbReference type="Pfam" id="PF17667">
    <property type="entry name" value="Pkinase_fungal"/>
    <property type="match status" value="3"/>
</dbReference>
<dbReference type="SUPFAM" id="SSF56112">
    <property type="entry name" value="Protein kinase-like (PK-like)"/>
    <property type="match status" value="3"/>
</dbReference>
<feature type="compositionally biased region" description="Polar residues" evidence="1">
    <location>
        <begin position="2074"/>
        <end position="2086"/>
    </location>
</feature>
<feature type="compositionally biased region" description="Low complexity" evidence="1">
    <location>
        <begin position="1036"/>
        <end position="1049"/>
    </location>
</feature>
<dbReference type="OrthoDB" id="5584477at2759"/>
<evidence type="ECO:0000256" key="1">
    <source>
        <dbReference type="SAM" id="MobiDB-lite"/>
    </source>
</evidence>
<accession>A0A286UBC5</accession>
<sequence>MITDNPEFECFYVKPQRQALVEYLGGEVCWAPIDFFFSNILPPINPKFNIESIFEECIVKEELKQSDDSYVWSVFEKDPQDNDKHETAVFKPLGEIFKFITDLAKGAHDKGPYLPIQTTSLNINGNVATWSEKDSDLKPDAHVHLIEPGLGYPKEFHWYNSAFVLEFKKHSNKESENFEQLLHGLHHSMYIDPCRRFTLGATIDNTSMRLWLYTRSMIVVSEPFNFKTNPKLLIKLIISLTFARRIDLGLDPSVTAKYSNDERVYRFKISGETYITSTSNLISDIKANGVYTTGTRIYKAFKAKNGKSKKQDPCVIKDYWPAENHDSEDVICQLIHNDIKDTEEKATFKTSTFTPIASERVRINKSNEHTRDTILRGGDPEGIYSIELSKEKSDVKSKPKKSGTISWRNLERVKREAVKRMDANRLSEFVYRWHHRIVYKEYAVPFYELRTVDDMLLVLEHSVEALRVIGKAGWIHRDISPGNLYLYTDPDTKERRGLIGDFEYAKKVGTSARCKLRTATSEFMAVEVASRAYLFYKAKKGSTQASCDGLPNSGQPARVLYILVGSTTTVQDKEYTRKIQPEIEGHNYKQMPDTFKDNILIRRGDIVLQKIVHSPVCSPEKPRSLDIIERIGGDIRSGSLEYFFSHILPPLKPGLDVDCIYDSCVKGKVLSKKRGTKEYTWKGVRKNLKGTKAHKIRFINIFRAVTKAARIGNFTSLGTTSARFDILDNSPEMGSVNNGNVQDTVIYLQNAFESLPNTSEEERLCSTSFSFHFKISNSKNDVYDNIQCILHRLMTTMHKDPCRRFVLGATIEDTSVRLWCCNRAMIIASEQFDINRDAKLLIRLILCLGFADKVEMGWDSTMSSEYKNNDRIFDIEICGDHYKTSSSNIVFQHDDDDMCSAATRIYKAYRADDIEEKEELIIKDYWPTDYLDTEDVRLREMLNDITDPLERELVERSILTPISCERVKVNDREDHTKETILRGESPNMSYKIILEEGEGEKGTFILRGPDSFIDLVPTSPSDDSTELLSLDDIANLSSSDDSTKSPSLDINAKSLSSVKNIKPPSLDGNTKLPSSDERTKSKSPPPDGSTKSSSLDDNTKSPSLNDNTELPSANDSTNYSLLNNSTKSPFPNDLVVREVLPLEDNADKKKYVHRWHYRIVYKQVAIPYKNLRNLKDMLLVLEHTIQAVQVIHKAGWVHRDLSTGNLYLYIDPVNGVKRGLIGDFEFAKKVGSGGRREKRIGTPFFTSSEIVKGNYLHRTPCDSSPRTLRLLEKGRFPFKKVGFWANYLHDLESLWWIIIYTMTHFIKAGDLESKFTADELEKREENEIFKSIFSNPTYPQERENFLSTDIFFDYMHEFSKPFPKLWCIAKFMRAHLVDAYCEREYRLNGLKPILVLDGCTLHKEILQYMQQHPCEDVDIVPMVEVHSNTTSIAPDSKRSSKEKIGDARRIEDIIRVEEGPVVNEADDTTSQCIINKRKRKRKRKEDPQDIDNEVSRPMTRSRVALPDINRRVTRSMTKAMRDAKPSGDGRGATQNRSIQGQGASSRREHPNTPIGARITDNPEFQCFYVKSQREVLVEYLGGEVRPQLDVERIYKHCIRKKKLKKCGRRGSYVWSDFPENPEDSSIHEATVFKSLAGIFELITDAAKSTQGKRSSCPAPTTHLHVDGNKATWSEKKSDLKPDAHVYLNEYNLGYPVGTEDRHWYNSVFVLEFKKHSNEEARNFEQILHDLHHNMSLDICRRFIIGATIDNTSMRLWTYKCSMVIVSDPFNFITEPKVIIKLILSLAFAEREDLGLYSSVTAKYSRGQRHYEFQILGETYVTSTSKLISDIKADGVCTTGTRIYKAFLATDRKYRKPKPYVIKDYWPAESHDPEDEIYQKLLYDIKDTDEKGIFIKSTLTPIASERVKVGGFDEHTKDTILRGEAPAGIFSWKDSQIEVREAVRKMDANRLDELIYRRHYRIVYKEYATPFYKLRTIGEMLLVLEHSIKALYVINKAGWVHRDISPGNLYLYTDPGTNEKRGLIGDLEYAKTMGSSARCKIRTATSEFVSVEVATRALLFYEKKSDQGEGPSYEPTESCTASSSQSQPDKEDRPFWANYIHDFESIWWISVWTLFKFRKATEKRGVITDISKEHSRNLFLASEPSSFRLLF</sequence>
<feature type="compositionally biased region" description="Polar residues" evidence="1">
    <location>
        <begin position="1532"/>
        <end position="1544"/>
    </location>
</feature>
<feature type="domain" description="Protein kinase" evidence="2">
    <location>
        <begin position="990"/>
        <end position="1352"/>
    </location>
</feature>
<dbReference type="GO" id="GO:0004672">
    <property type="term" value="F:protein kinase activity"/>
    <property type="evidence" value="ECO:0007669"/>
    <property type="project" value="InterPro"/>
</dbReference>
<gene>
    <name evidence="3" type="ORF">PNOK_0690900</name>
</gene>
<organism evidence="3 4">
    <name type="scientific">Pyrrhoderma noxium</name>
    <dbReference type="NCBI Taxonomy" id="2282107"/>
    <lineage>
        <taxon>Eukaryota</taxon>
        <taxon>Fungi</taxon>
        <taxon>Dikarya</taxon>
        <taxon>Basidiomycota</taxon>
        <taxon>Agaricomycotina</taxon>
        <taxon>Agaricomycetes</taxon>
        <taxon>Hymenochaetales</taxon>
        <taxon>Hymenochaetaceae</taxon>
        <taxon>Pyrrhoderma</taxon>
    </lineage>
</organism>
<dbReference type="InterPro" id="IPR000719">
    <property type="entry name" value="Prot_kinase_dom"/>
</dbReference>
<feature type="region of interest" description="Disordered" evidence="1">
    <location>
        <begin position="1036"/>
        <end position="1124"/>
    </location>
</feature>
<dbReference type="EMBL" id="NBII01000007">
    <property type="protein sequence ID" value="PAV16845.1"/>
    <property type="molecule type" value="Genomic_DNA"/>
</dbReference>
<feature type="region of interest" description="Disordered" evidence="1">
    <location>
        <begin position="1467"/>
        <end position="1557"/>
    </location>
</feature>
<dbReference type="InterPro" id="IPR011009">
    <property type="entry name" value="Kinase-like_dom_sf"/>
</dbReference>
<dbReference type="PANTHER" id="PTHR38248">
    <property type="entry name" value="FUNK1 6"/>
    <property type="match status" value="1"/>
</dbReference>
<dbReference type="GO" id="GO:0005524">
    <property type="term" value="F:ATP binding"/>
    <property type="evidence" value="ECO:0007669"/>
    <property type="project" value="InterPro"/>
</dbReference>
<dbReference type="PANTHER" id="PTHR38248:SF2">
    <property type="entry name" value="FUNK1 11"/>
    <property type="match status" value="1"/>
</dbReference>
<reference evidence="3 4" key="1">
    <citation type="journal article" date="2017" name="Mol. Ecol.">
        <title>Comparative and population genomic landscape of Phellinus noxius: A hypervariable fungus causing root rot in trees.</title>
        <authorList>
            <person name="Chung C.L."/>
            <person name="Lee T.J."/>
            <person name="Akiba M."/>
            <person name="Lee H.H."/>
            <person name="Kuo T.H."/>
            <person name="Liu D."/>
            <person name="Ke H.M."/>
            <person name="Yokoi T."/>
            <person name="Roa M.B."/>
            <person name="Lu M.J."/>
            <person name="Chang Y.Y."/>
            <person name="Ann P.J."/>
            <person name="Tsai J.N."/>
            <person name="Chen C.Y."/>
            <person name="Tzean S.S."/>
            <person name="Ota Y."/>
            <person name="Hattori T."/>
            <person name="Sahashi N."/>
            <person name="Liou R.F."/>
            <person name="Kikuchi T."/>
            <person name="Tsai I.J."/>
        </authorList>
    </citation>
    <scope>NUCLEOTIDE SEQUENCE [LARGE SCALE GENOMIC DNA]</scope>
    <source>
        <strain evidence="3 4">FFPRI411160</strain>
    </source>
</reference>
<evidence type="ECO:0000313" key="3">
    <source>
        <dbReference type="EMBL" id="PAV16845.1"/>
    </source>
</evidence>
<name>A0A286UBC5_9AGAM</name>
<evidence type="ECO:0000313" key="4">
    <source>
        <dbReference type="Proteomes" id="UP000217199"/>
    </source>
</evidence>
<proteinExistence type="predicted"/>
<dbReference type="InParanoid" id="A0A286UBC5"/>
<dbReference type="InterPro" id="IPR040976">
    <property type="entry name" value="Pkinase_fungal"/>
</dbReference>
<protein>
    <recommendedName>
        <fullName evidence="2">Protein kinase domain-containing protein</fullName>
    </recommendedName>
</protein>
<dbReference type="Proteomes" id="UP000217199">
    <property type="component" value="Unassembled WGS sequence"/>
</dbReference>